<dbReference type="GO" id="GO:0006508">
    <property type="term" value="P:proteolysis"/>
    <property type="evidence" value="ECO:0007669"/>
    <property type="project" value="InterPro"/>
</dbReference>
<dbReference type="Pfam" id="PF02557">
    <property type="entry name" value="VanY"/>
    <property type="match status" value="1"/>
</dbReference>
<dbReference type="InterPro" id="IPR052179">
    <property type="entry name" value="DD-CPase-like"/>
</dbReference>
<dbReference type="PANTHER" id="PTHR34385:SF1">
    <property type="entry name" value="PEPTIDOGLYCAN L-ALANYL-D-GLUTAMATE ENDOPEPTIDASE CWLK"/>
    <property type="match status" value="1"/>
</dbReference>
<organism evidence="2 3">
    <name type="scientific">Antribacter soli</name>
    <dbReference type="NCBI Taxonomy" id="2910976"/>
    <lineage>
        <taxon>Bacteria</taxon>
        <taxon>Bacillati</taxon>
        <taxon>Actinomycetota</taxon>
        <taxon>Actinomycetes</taxon>
        <taxon>Micrococcales</taxon>
        <taxon>Promicromonosporaceae</taxon>
        <taxon>Antribacter</taxon>
    </lineage>
</organism>
<reference evidence="2" key="1">
    <citation type="submission" date="2022-01" db="EMBL/GenBank/DDBJ databases">
        <title>Antribacter sp. nov., isolated from Guizhou of China.</title>
        <authorList>
            <person name="Chengliang C."/>
            <person name="Ya Z."/>
        </authorList>
    </citation>
    <scope>NUCLEOTIDE SEQUENCE</scope>
    <source>
        <strain evidence="2">KLBMP 9083</strain>
    </source>
</reference>
<keyword evidence="3" id="KW-1185">Reference proteome</keyword>
<dbReference type="AlphaFoldDB" id="A0AA41U875"/>
<dbReference type="GO" id="GO:0008233">
    <property type="term" value="F:peptidase activity"/>
    <property type="evidence" value="ECO:0007669"/>
    <property type="project" value="InterPro"/>
</dbReference>
<sequence length="224" mass="23869">MLGTLAAATIAVPLGPAAHIGETPFALDQGDVGPSTLELLTAQVAVPPTSPNVAAAERVARTDVAVSRLSERNPLPECNPDAPVEGTNGNLADHSLCQLWQPGEFLRPDAAIALSSLNENFRAAFGRDLCLVASYRSLSMQYSVRATRGSYAASPGSSMHGWGLAIDLCSQETGNGEVYRWFTSNASAYGWQNPSWAKRGGSGAYEPWHFEFVPGVQEKGKWYG</sequence>
<accession>A0AA41U875</accession>
<dbReference type="InterPro" id="IPR009045">
    <property type="entry name" value="Zn_M74/Hedgehog-like"/>
</dbReference>
<dbReference type="PANTHER" id="PTHR34385">
    <property type="entry name" value="D-ALANYL-D-ALANINE CARBOXYPEPTIDASE"/>
    <property type="match status" value="1"/>
</dbReference>
<protein>
    <submittedName>
        <fullName evidence="2">M15 family metallopeptidase</fullName>
    </submittedName>
</protein>
<feature type="domain" description="D-alanyl-D-alanine carboxypeptidase-like core" evidence="1">
    <location>
        <begin position="105"/>
        <end position="214"/>
    </location>
</feature>
<evidence type="ECO:0000313" key="2">
    <source>
        <dbReference type="EMBL" id="MCF4122371.1"/>
    </source>
</evidence>
<name>A0AA41U875_9MICO</name>
<gene>
    <name evidence="2" type="ORF">L1785_15440</name>
</gene>
<dbReference type="SUPFAM" id="SSF55166">
    <property type="entry name" value="Hedgehog/DD-peptidase"/>
    <property type="match status" value="1"/>
</dbReference>
<evidence type="ECO:0000259" key="1">
    <source>
        <dbReference type="Pfam" id="PF02557"/>
    </source>
</evidence>
<evidence type="ECO:0000313" key="3">
    <source>
        <dbReference type="Proteomes" id="UP001165405"/>
    </source>
</evidence>
<proteinExistence type="predicted"/>
<dbReference type="RefSeq" id="WP_236090169.1">
    <property type="nucleotide sequence ID" value="NZ_JAKGSG010000042.1"/>
</dbReference>
<dbReference type="CDD" id="cd14814">
    <property type="entry name" value="Peptidase_M15"/>
    <property type="match status" value="1"/>
</dbReference>
<dbReference type="InterPro" id="IPR003709">
    <property type="entry name" value="VanY-like_core_dom"/>
</dbReference>
<comment type="caution">
    <text evidence="2">The sequence shown here is derived from an EMBL/GenBank/DDBJ whole genome shotgun (WGS) entry which is preliminary data.</text>
</comment>
<dbReference type="EMBL" id="JAKGSG010000042">
    <property type="protein sequence ID" value="MCF4122371.1"/>
    <property type="molecule type" value="Genomic_DNA"/>
</dbReference>
<dbReference type="Gene3D" id="3.30.1380.10">
    <property type="match status" value="1"/>
</dbReference>
<dbReference type="Proteomes" id="UP001165405">
    <property type="component" value="Unassembled WGS sequence"/>
</dbReference>